<dbReference type="Pfam" id="PF05532">
    <property type="entry name" value="CsbD"/>
    <property type="match status" value="1"/>
</dbReference>
<dbReference type="InterPro" id="IPR026042">
    <property type="entry name" value="YjbJ"/>
</dbReference>
<dbReference type="SUPFAM" id="SSF69047">
    <property type="entry name" value="Hypothetical protein YjbJ"/>
    <property type="match status" value="1"/>
</dbReference>
<feature type="domain" description="CsbD-like" evidence="2">
    <location>
        <begin position="4"/>
        <end position="56"/>
    </location>
</feature>
<evidence type="ECO:0000313" key="3">
    <source>
        <dbReference type="EMBL" id="PHQ24172.1"/>
    </source>
</evidence>
<proteinExistence type="inferred from homology"/>
<dbReference type="PANTHER" id="PTHR34977:SF1">
    <property type="entry name" value="UPF0337 PROTEIN YJBJ"/>
    <property type="match status" value="1"/>
</dbReference>
<protein>
    <submittedName>
        <fullName evidence="3">General stress protein CsbD</fullName>
    </submittedName>
</protein>
<comment type="similarity">
    <text evidence="1">Belongs to the UPF0337 (CsbD) family.</text>
</comment>
<dbReference type="RefSeq" id="WP_099618950.1">
    <property type="nucleotide sequence ID" value="NZ_KZ319341.1"/>
</dbReference>
<name>A0A2G1VBW7_9GAMM</name>
<evidence type="ECO:0000256" key="1">
    <source>
        <dbReference type="ARBA" id="ARBA00009129"/>
    </source>
</evidence>
<dbReference type="Gene3D" id="1.10.1470.10">
    <property type="entry name" value="YjbJ"/>
    <property type="match status" value="1"/>
</dbReference>
<keyword evidence="4" id="KW-1185">Reference proteome</keyword>
<dbReference type="PANTHER" id="PTHR34977">
    <property type="entry name" value="UPF0337 PROTEIN YJBJ"/>
    <property type="match status" value="1"/>
</dbReference>
<dbReference type="InterPro" id="IPR036629">
    <property type="entry name" value="YjbJ_sf"/>
</dbReference>
<accession>A0A2G1VBW7</accession>
<comment type="caution">
    <text evidence="3">The sequence shown here is derived from an EMBL/GenBank/DDBJ whole genome shotgun (WGS) entry which is preliminary data.</text>
</comment>
<dbReference type="AlphaFoldDB" id="A0A2G1VBW7"/>
<evidence type="ECO:0000313" key="4">
    <source>
        <dbReference type="Proteomes" id="UP000229044"/>
    </source>
</evidence>
<dbReference type="OrthoDB" id="9796058at2"/>
<dbReference type="EMBL" id="NTFI01000005">
    <property type="protein sequence ID" value="PHQ24172.1"/>
    <property type="molecule type" value="Genomic_DNA"/>
</dbReference>
<dbReference type="InterPro" id="IPR050423">
    <property type="entry name" value="UPF0337_stress_rsp"/>
</dbReference>
<evidence type="ECO:0000259" key="2">
    <source>
        <dbReference type="Pfam" id="PF05532"/>
    </source>
</evidence>
<dbReference type="PIRSF" id="PIRSF039008">
    <property type="entry name" value="YjbJ"/>
    <property type="match status" value="1"/>
</dbReference>
<dbReference type="InterPro" id="IPR008462">
    <property type="entry name" value="CsbD"/>
</dbReference>
<sequence length="67" mass="7787">MNKDTIEGNWKELKGRVKEQWGKLTDDRLDEIAGKRDQLAGEIQQAYGVSREEAERQVKKFEEAAKH</sequence>
<gene>
    <name evidence="3" type="ORF">CLH62_14660</name>
</gene>
<organism evidence="3 4">
    <name type="scientific">Marinobacter guineae</name>
    <dbReference type="NCBI Taxonomy" id="432303"/>
    <lineage>
        <taxon>Bacteria</taxon>
        <taxon>Pseudomonadati</taxon>
        <taxon>Pseudomonadota</taxon>
        <taxon>Gammaproteobacteria</taxon>
        <taxon>Pseudomonadales</taxon>
        <taxon>Marinobacteraceae</taxon>
        <taxon>Marinobacter</taxon>
    </lineage>
</organism>
<reference evidence="3 4" key="1">
    <citation type="submission" date="2017-09" db="EMBL/GenBank/DDBJ databases">
        <title>The draft genome sequences of Marinobacter guineae M3B.</title>
        <authorList>
            <person name="Cao J."/>
        </authorList>
    </citation>
    <scope>NUCLEOTIDE SEQUENCE [LARGE SCALE GENOMIC DNA]</scope>
    <source>
        <strain evidence="3 4">M3B</strain>
    </source>
</reference>
<dbReference type="Proteomes" id="UP000229044">
    <property type="component" value="Unassembled WGS sequence"/>
</dbReference>